<dbReference type="Proteomes" id="UP000177876">
    <property type="component" value="Unassembled WGS sequence"/>
</dbReference>
<comment type="caution">
    <text evidence="2">The sequence shown here is derived from an EMBL/GenBank/DDBJ whole genome shotgun (WGS) entry which is preliminary data.</text>
</comment>
<evidence type="ECO:0000313" key="3">
    <source>
        <dbReference type="Proteomes" id="UP000177876"/>
    </source>
</evidence>
<sequence length="95" mass="10506">MPASWAQSRKIKIVLTVIAVIYLLAQLGGMAIGIIAISTGFGEVRHPPVPWPVYLFWLPGFLFQLGIITVALWLLWKPPQKGRLQYPPDNISGPA</sequence>
<keyword evidence="1" id="KW-0812">Transmembrane</keyword>
<proteinExistence type="predicted"/>
<dbReference type="AlphaFoldDB" id="A0A1F2WMY1"/>
<keyword evidence="1" id="KW-0472">Membrane</keyword>
<reference evidence="2 3" key="1">
    <citation type="journal article" date="2016" name="Nat. Commun.">
        <title>Thousands of microbial genomes shed light on interconnected biogeochemical processes in an aquifer system.</title>
        <authorList>
            <person name="Anantharaman K."/>
            <person name="Brown C.T."/>
            <person name="Hug L.A."/>
            <person name="Sharon I."/>
            <person name="Castelle C.J."/>
            <person name="Probst A.J."/>
            <person name="Thomas B.C."/>
            <person name="Singh A."/>
            <person name="Wilkins M.J."/>
            <person name="Karaoz U."/>
            <person name="Brodie E.L."/>
            <person name="Williams K.H."/>
            <person name="Hubbard S.S."/>
            <person name="Banfield J.F."/>
        </authorList>
    </citation>
    <scope>NUCLEOTIDE SEQUENCE [LARGE SCALE GENOMIC DNA]</scope>
</reference>
<accession>A0A1F2WMY1</accession>
<dbReference type="STRING" id="1797197.A2Y75_08650"/>
<name>A0A1F2WMY1_9ACTN</name>
<gene>
    <name evidence="2" type="ORF">A2Y75_08650</name>
</gene>
<feature type="transmembrane region" description="Helical" evidence="1">
    <location>
        <begin position="12"/>
        <end position="42"/>
    </location>
</feature>
<evidence type="ECO:0000256" key="1">
    <source>
        <dbReference type="SAM" id="Phobius"/>
    </source>
</evidence>
<protein>
    <submittedName>
        <fullName evidence="2">Uncharacterized protein</fullName>
    </submittedName>
</protein>
<feature type="transmembrane region" description="Helical" evidence="1">
    <location>
        <begin position="54"/>
        <end position="76"/>
    </location>
</feature>
<keyword evidence="1" id="KW-1133">Transmembrane helix</keyword>
<dbReference type="EMBL" id="MELK01000025">
    <property type="protein sequence ID" value="OFW58215.1"/>
    <property type="molecule type" value="Genomic_DNA"/>
</dbReference>
<evidence type="ECO:0000313" key="2">
    <source>
        <dbReference type="EMBL" id="OFW58215.1"/>
    </source>
</evidence>
<organism evidence="2 3">
    <name type="scientific">Candidatus Solincola sediminis</name>
    <dbReference type="NCBI Taxonomy" id="1797199"/>
    <lineage>
        <taxon>Bacteria</taxon>
        <taxon>Bacillati</taxon>
        <taxon>Actinomycetota</taxon>
        <taxon>Candidatus Geothermincolia</taxon>
        <taxon>Candidatus Geothermincolales</taxon>
        <taxon>Candidatus Geothermincolaceae</taxon>
        <taxon>Candidatus Solincola</taxon>
    </lineage>
</organism>